<feature type="region of interest" description="Disordered" evidence="1">
    <location>
        <begin position="1"/>
        <end position="22"/>
    </location>
</feature>
<evidence type="ECO:0000313" key="2">
    <source>
        <dbReference type="EMBL" id="WAL67062.1"/>
    </source>
</evidence>
<evidence type="ECO:0000313" key="3">
    <source>
        <dbReference type="Proteomes" id="UP001163203"/>
    </source>
</evidence>
<gene>
    <name evidence="2" type="ORF">ORV05_04545</name>
</gene>
<keyword evidence="3" id="KW-1185">Reference proteome</keyword>
<evidence type="ECO:0000256" key="1">
    <source>
        <dbReference type="SAM" id="MobiDB-lite"/>
    </source>
</evidence>
<evidence type="ECO:0008006" key="4">
    <source>
        <dbReference type="Google" id="ProtNLM"/>
    </source>
</evidence>
<accession>A0ABY7B539</accession>
<dbReference type="EMBL" id="CP113836">
    <property type="protein sequence ID" value="WAL67062.1"/>
    <property type="molecule type" value="Genomic_DNA"/>
</dbReference>
<organism evidence="2 3">
    <name type="scientific">Amycolatopsis cynarae</name>
    <dbReference type="NCBI Taxonomy" id="2995223"/>
    <lineage>
        <taxon>Bacteria</taxon>
        <taxon>Bacillati</taxon>
        <taxon>Actinomycetota</taxon>
        <taxon>Actinomycetes</taxon>
        <taxon>Pseudonocardiales</taxon>
        <taxon>Pseudonocardiaceae</taxon>
        <taxon>Amycolatopsis</taxon>
    </lineage>
</organism>
<feature type="compositionally biased region" description="Polar residues" evidence="1">
    <location>
        <begin position="1"/>
        <end position="16"/>
    </location>
</feature>
<dbReference type="Proteomes" id="UP001163203">
    <property type="component" value="Chromosome"/>
</dbReference>
<protein>
    <recommendedName>
        <fullName evidence="4">PE domain-containing protein</fullName>
    </recommendedName>
</protein>
<sequence>MADDNTTSGQFGSSTAGIFGGEQQVNRMADDAGKLLADAKAGKWAVDEETGTHLKRAVTRMQDRLNEITGRVSRLEKAPMLGNDDYAQKVAKHFQEAMIGDGQALLPVFNKTRESLVALERAFDEAIKHYDASDEAATKHFGPFTD</sequence>
<proteinExistence type="predicted"/>
<name>A0ABY7B539_9PSEU</name>
<dbReference type="RefSeq" id="WP_268757186.1">
    <property type="nucleotide sequence ID" value="NZ_CP113836.1"/>
</dbReference>
<reference evidence="2" key="1">
    <citation type="submission" date="2022-11" db="EMBL/GenBank/DDBJ databases">
        <authorList>
            <person name="Mo P."/>
        </authorList>
    </citation>
    <scope>NUCLEOTIDE SEQUENCE</scope>
    <source>
        <strain evidence="2">HUAS 11-8</strain>
    </source>
</reference>